<dbReference type="OrthoDB" id="9792011at2"/>
<dbReference type="RefSeq" id="WP_084011610.1">
    <property type="nucleotide sequence ID" value="NZ_CP012040.1"/>
</dbReference>
<reference evidence="2 3" key="1">
    <citation type="submission" date="2015-07" db="EMBL/GenBank/DDBJ databases">
        <authorList>
            <person name="Kim K.M."/>
        </authorList>
    </citation>
    <scope>NUCLEOTIDE SEQUENCE [LARGE SCALE GENOMIC DNA]</scope>
    <source>
        <strain evidence="2 3">KCTC 12363</strain>
    </source>
</reference>
<sequence>MKTQIINFKNKTWQIGKHLMVLMLLPFTFSCLDDDGTGSLPNEPTAYVSFYNGTNEASDIQIEVDSTVYDRKAFDFGEFIDYWYFYTGERNFSFVDSDSDQSLLDTAVNLGVEKAYSFFLTETGDEYTTLFIEDSLETPVNGKALIRLVHLSSGGPEVNLFQRDHEEAILESLSFLESTDFVNVDTGETDLILKASSDDQNEVVRLNDIHLREGRIYTVVIRGKLGAESNSADAIRLQLIRNYPNY</sequence>
<evidence type="ECO:0000313" key="3">
    <source>
        <dbReference type="Proteomes" id="UP000036520"/>
    </source>
</evidence>
<feature type="domain" description="DUF4397" evidence="1">
    <location>
        <begin position="46"/>
        <end position="160"/>
    </location>
</feature>
<dbReference type="KEGG" id="camu:CA2015_0634"/>
<name>A0A0H4P7G4_9BACT</name>
<accession>A0A0H4P7G4</accession>
<evidence type="ECO:0000313" key="2">
    <source>
        <dbReference type="EMBL" id="AKP50099.1"/>
    </source>
</evidence>
<keyword evidence="3" id="KW-1185">Reference proteome</keyword>
<dbReference type="PROSITE" id="PS51257">
    <property type="entry name" value="PROKAR_LIPOPROTEIN"/>
    <property type="match status" value="1"/>
</dbReference>
<dbReference type="Pfam" id="PF14344">
    <property type="entry name" value="DUF4397"/>
    <property type="match status" value="1"/>
</dbReference>
<gene>
    <name evidence="2" type="ORF">CA2015_0634</name>
</gene>
<dbReference type="EMBL" id="CP012040">
    <property type="protein sequence ID" value="AKP50099.1"/>
    <property type="molecule type" value="Genomic_DNA"/>
</dbReference>
<dbReference type="InterPro" id="IPR025510">
    <property type="entry name" value="DUF4397"/>
</dbReference>
<proteinExistence type="predicted"/>
<dbReference type="AlphaFoldDB" id="A0A0H4P7G4"/>
<organism evidence="2 3">
    <name type="scientific">Cyclobacterium amurskyense</name>
    <dbReference type="NCBI Taxonomy" id="320787"/>
    <lineage>
        <taxon>Bacteria</taxon>
        <taxon>Pseudomonadati</taxon>
        <taxon>Bacteroidota</taxon>
        <taxon>Cytophagia</taxon>
        <taxon>Cytophagales</taxon>
        <taxon>Cyclobacteriaceae</taxon>
        <taxon>Cyclobacterium</taxon>
    </lineage>
</organism>
<dbReference type="STRING" id="320787.CA2015_0634"/>
<evidence type="ECO:0000259" key="1">
    <source>
        <dbReference type="Pfam" id="PF14344"/>
    </source>
</evidence>
<protein>
    <recommendedName>
        <fullName evidence="1">DUF4397 domain-containing protein</fullName>
    </recommendedName>
</protein>
<dbReference type="Proteomes" id="UP000036520">
    <property type="component" value="Chromosome"/>
</dbReference>